<dbReference type="Pfam" id="PF10545">
    <property type="entry name" value="MADF_DNA_bdg"/>
    <property type="match status" value="1"/>
</dbReference>
<dbReference type="OrthoDB" id="8036311at2759"/>
<evidence type="ECO:0000259" key="1">
    <source>
        <dbReference type="PROSITE" id="PS51029"/>
    </source>
</evidence>
<sequence>MVGKWKKRYSSRIEKFSARGEKMALINAVKAKPIMWDLNHKDHFNARHIKSAWEEVAAELQKDVSVCRNAWKSLRASMRYHQKMSITRKTSGSAAGSDVPDPKANDDYDWVFAPHMTFLPDLWEKRGPLQLPKPPEASTLCETSEESEDVFAEYLDESQPSSPFDQSMLEEQELQLQKEIEDMEKERADRCVLTQKFSEYVDLQKSILSQAPNVRSLVSYWGSILQDLPKELQDEAEERVTKLLWDLKKRAKNYR</sequence>
<gene>
    <name evidence="3" type="primary">LOC108083275</name>
</gene>
<dbReference type="RefSeq" id="XP_017034488.1">
    <property type="nucleotide sequence ID" value="XM_017178999.3"/>
</dbReference>
<dbReference type="GO" id="GO:0005667">
    <property type="term" value="C:transcription regulator complex"/>
    <property type="evidence" value="ECO:0007669"/>
    <property type="project" value="TreeGrafter"/>
</dbReference>
<dbReference type="Proteomes" id="UP001652661">
    <property type="component" value="Chromosome 3L"/>
</dbReference>
<proteinExistence type="predicted"/>
<evidence type="ECO:0000313" key="3">
    <source>
        <dbReference type="RefSeq" id="XP_017034488.1"/>
    </source>
</evidence>
<feature type="domain" description="MADF" evidence="1">
    <location>
        <begin position="24"/>
        <end position="124"/>
    </location>
</feature>
<organism evidence="2 3">
    <name type="scientific">Drosophila kikkawai</name>
    <name type="common">Fruit fly</name>
    <dbReference type="NCBI Taxonomy" id="30033"/>
    <lineage>
        <taxon>Eukaryota</taxon>
        <taxon>Metazoa</taxon>
        <taxon>Ecdysozoa</taxon>
        <taxon>Arthropoda</taxon>
        <taxon>Hexapoda</taxon>
        <taxon>Insecta</taxon>
        <taxon>Pterygota</taxon>
        <taxon>Neoptera</taxon>
        <taxon>Endopterygota</taxon>
        <taxon>Diptera</taxon>
        <taxon>Brachycera</taxon>
        <taxon>Muscomorpha</taxon>
        <taxon>Ephydroidea</taxon>
        <taxon>Drosophilidae</taxon>
        <taxon>Drosophila</taxon>
        <taxon>Sophophora</taxon>
    </lineage>
</organism>
<dbReference type="GO" id="GO:0005634">
    <property type="term" value="C:nucleus"/>
    <property type="evidence" value="ECO:0007669"/>
    <property type="project" value="TreeGrafter"/>
</dbReference>
<keyword evidence="2" id="KW-1185">Reference proteome</keyword>
<dbReference type="AlphaFoldDB" id="A0A6P4JIR4"/>
<reference evidence="3" key="1">
    <citation type="submission" date="2025-08" db="UniProtKB">
        <authorList>
            <consortium name="RefSeq"/>
        </authorList>
    </citation>
    <scope>IDENTIFICATION</scope>
    <source>
        <strain evidence="3">14028-0561.14</strain>
        <tissue evidence="3">Whole fly</tissue>
    </source>
</reference>
<accession>A0A6P4JIR4</accession>
<dbReference type="GO" id="GO:0006357">
    <property type="term" value="P:regulation of transcription by RNA polymerase II"/>
    <property type="evidence" value="ECO:0007669"/>
    <property type="project" value="TreeGrafter"/>
</dbReference>
<dbReference type="PROSITE" id="PS51029">
    <property type="entry name" value="MADF"/>
    <property type="match status" value="1"/>
</dbReference>
<dbReference type="GeneID" id="108083275"/>
<dbReference type="InterPro" id="IPR039353">
    <property type="entry name" value="TF_Adf1"/>
</dbReference>
<dbReference type="InterPro" id="IPR006578">
    <property type="entry name" value="MADF-dom"/>
</dbReference>
<dbReference type="PANTHER" id="PTHR12243:SF67">
    <property type="entry name" value="COREPRESSOR OF PANGOLIN, ISOFORM A-RELATED"/>
    <property type="match status" value="1"/>
</dbReference>
<protein>
    <recommendedName>
        <fullName evidence="1">MADF domain-containing protein</fullName>
    </recommendedName>
</protein>
<evidence type="ECO:0000313" key="2">
    <source>
        <dbReference type="Proteomes" id="UP001652661"/>
    </source>
</evidence>
<dbReference type="PANTHER" id="PTHR12243">
    <property type="entry name" value="MADF DOMAIN TRANSCRIPTION FACTOR"/>
    <property type="match status" value="1"/>
</dbReference>
<dbReference type="SMART" id="SM00595">
    <property type="entry name" value="MADF"/>
    <property type="match status" value="1"/>
</dbReference>
<name>A0A6P4JIR4_DROKI</name>